<dbReference type="HOGENOM" id="CLU_754188_0_0_6"/>
<keyword evidence="1" id="KW-0472">Membrane</keyword>
<feature type="transmembrane region" description="Helical" evidence="1">
    <location>
        <begin position="69"/>
        <end position="92"/>
    </location>
</feature>
<dbReference type="EMBL" id="CP000302">
    <property type="protein sequence ID" value="ABE56596.1"/>
    <property type="molecule type" value="Genomic_DNA"/>
</dbReference>
<accession>Q12IY0</accession>
<feature type="transmembrane region" description="Helical" evidence="1">
    <location>
        <begin position="7"/>
        <end position="25"/>
    </location>
</feature>
<sequence>MRSKVKFRLIFILFAIISVTLGVHWTPETLTTEVDKLSLGIITAVYFALLPLAYWYCIIKVGEQKLWKLLVIFSLSSLIARLSFPADIAHYFEFIAWLRYPIIGVLIIIEMYLIVSIVRGLLKVRNVNGDPRVGVLELYGDDEKKLSVGFILASEATNWYYAIPWFSRHHPAAISSINLWSAKPWHLCLMLSSCLFACISSYLILISWSLLAAIIVSSILSLSLVMLVANHRLAKHYSLYFLRSKLVVNNAIWGFMAIELDNIDSVTASLKPKHIAEGELMLGRGEYTNISIHFKKPQWYFGGLGQLTEKIDTLHLSVKNPEKLRQALQVQNEEQAA</sequence>
<dbReference type="KEGG" id="sdn:Sden_3320"/>
<keyword evidence="3" id="KW-1185">Reference proteome</keyword>
<evidence type="ECO:0000313" key="2">
    <source>
        <dbReference type="EMBL" id="ABE56596.1"/>
    </source>
</evidence>
<name>Q12IY0_SHEDO</name>
<protein>
    <submittedName>
        <fullName evidence="2">Uncharacterized protein</fullName>
    </submittedName>
</protein>
<dbReference type="STRING" id="318161.Sden_3320"/>
<feature type="transmembrane region" description="Helical" evidence="1">
    <location>
        <begin position="37"/>
        <end position="57"/>
    </location>
</feature>
<dbReference type="RefSeq" id="WP_011497740.1">
    <property type="nucleotide sequence ID" value="NC_007954.1"/>
</dbReference>
<organism evidence="2 3">
    <name type="scientific">Shewanella denitrificans (strain OS217 / ATCC BAA-1090 / DSM 15013)</name>
    <dbReference type="NCBI Taxonomy" id="318161"/>
    <lineage>
        <taxon>Bacteria</taxon>
        <taxon>Pseudomonadati</taxon>
        <taxon>Pseudomonadota</taxon>
        <taxon>Gammaproteobacteria</taxon>
        <taxon>Alteromonadales</taxon>
        <taxon>Shewanellaceae</taxon>
        <taxon>Shewanella</taxon>
    </lineage>
</organism>
<reference evidence="2 3" key="1">
    <citation type="submission" date="2006-03" db="EMBL/GenBank/DDBJ databases">
        <title>Complete sequence of Shewanella denitrificans OS217.</title>
        <authorList>
            <consortium name="US DOE Joint Genome Institute"/>
            <person name="Copeland A."/>
            <person name="Lucas S."/>
            <person name="Lapidus A."/>
            <person name="Barry K."/>
            <person name="Detter J.C."/>
            <person name="Glavina del Rio T."/>
            <person name="Hammon N."/>
            <person name="Israni S."/>
            <person name="Dalin E."/>
            <person name="Tice H."/>
            <person name="Pitluck S."/>
            <person name="Brettin T."/>
            <person name="Bruce D."/>
            <person name="Han C."/>
            <person name="Tapia R."/>
            <person name="Gilna P."/>
            <person name="Kiss H."/>
            <person name="Schmutz J."/>
            <person name="Larimer F."/>
            <person name="Land M."/>
            <person name="Hauser L."/>
            <person name="Kyrpides N."/>
            <person name="Lykidis A."/>
            <person name="Richardson P."/>
        </authorList>
    </citation>
    <scope>NUCLEOTIDE SEQUENCE [LARGE SCALE GENOMIC DNA]</scope>
    <source>
        <strain evidence="3">OS217 / ATCC BAA-1090 / DSM 15013</strain>
    </source>
</reference>
<feature type="transmembrane region" description="Helical" evidence="1">
    <location>
        <begin position="210"/>
        <end position="229"/>
    </location>
</feature>
<dbReference type="eggNOG" id="ENOG5032XHJ">
    <property type="taxonomic scope" value="Bacteria"/>
</dbReference>
<dbReference type="OrthoDB" id="6335244at2"/>
<feature type="transmembrane region" description="Helical" evidence="1">
    <location>
        <begin position="185"/>
        <end position="204"/>
    </location>
</feature>
<gene>
    <name evidence="2" type="ordered locus">Sden_3320</name>
</gene>
<keyword evidence="1" id="KW-0812">Transmembrane</keyword>
<dbReference type="Proteomes" id="UP000001982">
    <property type="component" value="Chromosome"/>
</dbReference>
<evidence type="ECO:0000256" key="1">
    <source>
        <dbReference type="SAM" id="Phobius"/>
    </source>
</evidence>
<feature type="transmembrane region" description="Helical" evidence="1">
    <location>
        <begin position="98"/>
        <end position="122"/>
    </location>
</feature>
<proteinExistence type="predicted"/>
<evidence type="ECO:0000313" key="3">
    <source>
        <dbReference type="Proteomes" id="UP000001982"/>
    </source>
</evidence>
<keyword evidence="1" id="KW-1133">Transmembrane helix</keyword>
<dbReference type="AlphaFoldDB" id="Q12IY0"/>